<keyword evidence="2" id="KW-0812">Transmembrane</keyword>
<accession>A0ABS9PW96</accession>
<evidence type="ECO:0000256" key="2">
    <source>
        <dbReference type="SAM" id="Phobius"/>
    </source>
</evidence>
<dbReference type="Proteomes" id="UP001521911">
    <property type="component" value="Unassembled WGS sequence"/>
</dbReference>
<evidence type="ECO:0000256" key="3">
    <source>
        <dbReference type="SAM" id="SignalP"/>
    </source>
</evidence>
<dbReference type="EMBL" id="JAKRDF010000015">
    <property type="protein sequence ID" value="MCG7276870.1"/>
    <property type="molecule type" value="Genomic_DNA"/>
</dbReference>
<evidence type="ECO:0000313" key="6">
    <source>
        <dbReference type="Proteomes" id="UP001521911"/>
    </source>
</evidence>
<feature type="signal peptide" evidence="3">
    <location>
        <begin position="1"/>
        <end position="29"/>
    </location>
</feature>
<feature type="region of interest" description="Disordered" evidence="1">
    <location>
        <begin position="277"/>
        <end position="297"/>
    </location>
</feature>
<proteinExistence type="predicted"/>
<sequence>MRRTGNFLKLASVAAVGALSFGVTPFASAQEADVATGSPFESASMRELAEDSTVLDVAPVDEAQPETASATAQPTAEPQQSDLTKASPAATTAPVTPKAASSSSSVAPSSSAATSSAATSSTATSSSAAPQKNNSLVQEDSVKVASLGSGMFKVTLKTNERTAGGDVAVPPVTLSHENTNRATVTAYPALVNNEKIDTAFASAEKLKKDYDLLSFDLYEVATAADGEVSFIYEVAGATVDEKAEQTAWKVAGEDQKSAFVLGDVLDTKVRTLEVGTRSAAGATTSTAPKVSEGPATIAPSIPEISSAVDFVDRYPGATTNNTRYYGPLNDVGLDFGTEYEQSPERWEIQKDSSHMDSGDWRCEGSRFTYPMRHRNWSTGNYPTNPGDRPIRGPIPLGFNDTGRERGQDNVVYRENEQGYFYSRDHVQYAWSTSTSGIAPVYRGEEFVLGGGDPDAVWYGGTFTTPRNGDIDWNENYRQSGRPGFKLYIDDQVNIDTWEFQRFKDGHYWRVAYFSPNKDVVVEIGSRGGKGDFNINFYDYQQMVDAGVLRDNKLDIPKIARTGGYSKYNVGIPTPNWPRVFLGYGSGGLNDKNADNLQNLACVNSYLAGEFVPIFELGPQTPPTEPTPSTDPGKLTVEKSVTTVDGEKTWHEDNETGKKYIDYTIDVKAPEEKGKYFYKVEDTPDFGAGLKVSDLKILDVTGKSSSEFAVTESRTSDGQPKFTISQKDARTNEYSDYLEIWENQTHSIDVRAYFDVPEDLSITDQKCSAGHGLYNEALLNVYGSDEKPSDDACATYNQKGKDPEPEDNVTITKEVVEASTKQAWAKDSSGKYYIDYTLKVETAPGAKSLYKIRETPDFGPNIKVADLQIREVKGKRKDDFKITRAGSTGEAGSFVIAQKEAREVSSFPQYGKNDFLEIWGAPNPPHMITLRAYFDPTANNVATTVGKCEPGDSLYNVATIALPGGKDGASAFDCADFEEDKFGGKLEVKKTVVPFSKEQAWGEVERNGVMTKYIDYTIAVTAPDKESDYKYWYTVTDEPDFGADLKVTDVDLIDVEGKKAGDFNTVVRTSGVEVLSVVFKNKETRQKSYGPQMPHEFLEIWPGQTHTLHVRAYFDKVDEDNPATTGDVCQAGDGLYNMATLGLPNETEGPSDDACAPFVDDEPEEEPGVTVGVAKMNEKNEYLPIGTEYSFSIYDKDGTEVKLDHGEEHGDSSTTFEIKKSKEQALKVGERYALVETKAPAGFELLAEAVAFTVQRAEDGELGLEIEDAHRHPQVQVLTLGDKQDENSVYFAVADMRQGDLPASGDRGVFWTLGLGIAALIAAAGATLRRRA</sequence>
<protein>
    <recommendedName>
        <fullName evidence="4">SpaA-like prealbumin fold domain-containing protein</fullName>
    </recommendedName>
</protein>
<dbReference type="Pfam" id="PF17802">
    <property type="entry name" value="SpaA"/>
    <property type="match status" value="1"/>
</dbReference>
<evidence type="ECO:0000256" key="1">
    <source>
        <dbReference type="SAM" id="MobiDB-lite"/>
    </source>
</evidence>
<feature type="transmembrane region" description="Helical" evidence="2">
    <location>
        <begin position="1307"/>
        <end position="1327"/>
    </location>
</feature>
<evidence type="ECO:0000259" key="4">
    <source>
        <dbReference type="Pfam" id="PF17802"/>
    </source>
</evidence>
<reference evidence="5 6" key="1">
    <citation type="submission" date="2022-02" db="EMBL/GenBank/DDBJ databases">
        <title>Uncovering new skin microbiome diversity through culturing and metagenomics.</title>
        <authorList>
            <person name="Conlan S."/>
            <person name="Deming C."/>
            <person name="Nisc Comparative Sequencing Program N."/>
            <person name="Segre J.A."/>
        </authorList>
    </citation>
    <scope>NUCLEOTIDE SEQUENCE [LARGE SCALE GENOMIC DNA]</scope>
    <source>
        <strain evidence="5 6">ACRQV</strain>
    </source>
</reference>
<dbReference type="InterPro" id="IPR013783">
    <property type="entry name" value="Ig-like_fold"/>
</dbReference>
<dbReference type="RefSeq" id="WP_239181016.1">
    <property type="nucleotide sequence ID" value="NZ_JAKRDF010000015.1"/>
</dbReference>
<feature type="region of interest" description="Disordered" evidence="1">
    <location>
        <begin position="63"/>
        <end position="112"/>
    </location>
</feature>
<name>A0ABS9PW96_9CORY</name>
<feature type="compositionally biased region" description="Low complexity" evidence="1">
    <location>
        <begin position="277"/>
        <end position="287"/>
    </location>
</feature>
<evidence type="ECO:0000313" key="5">
    <source>
        <dbReference type="EMBL" id="MCG7276870.1"/>
    </source>
</evidence>
<feature type="compositionally biased region" description="Polar residues" evidence="1">
    <location>
        <begin position="66"/>
        <end position="83"/>
    </location>
</feature>
<keyword evidence="6" id="KW-1185">Reference proteome</keyword>
<feature type="compositionally biased region" description="Low complexity" evidence="1">
    <location>
        <begin position="84"/>
        <end position="112"/>
    </location>
</feature>
<keyword evidence="2" id="KW-1133">Transmembrane helix</keyword>
<gene>
    <name evidence="5" type="ORF">MHK08_10365</name>
</gene>
<comment type="caution">
    <text evidence="5">The sequence shown here is derived from an EMBL/GenBank/DDBJ whole genome shotgun (WGS) entry which is preliminary data.</text>
</comment>
<organism evidence="5 6">
    <name type="scientific">Corynebacterium singulare</name>
    <dbReference type="NCBI Taxonomy" id="161899"/>
    <lineage>
        <taxon>Bacteria</taxon>
        <taxon>Bacillati</taxon>
        <taxon>Actinomycetota</taxon>
        <taxon>Actinomycetes</taxon>
        <taxon>Mycobacteriales</taxon>
        <taxon>Corynebacteriaceae</taxon>
        <taxon>Corynebacterium</taxon>
    </lineage>
</organism>
<keyword evidence="2" id="KW-0472">Membrane</keyword>
<feature type="chain" id="PRO_5046701986" description="SpaA-like prealbumin fold domain-containing protein" evidence="3">
    <location>
        <begin position="30"/>
        <end position="1331"/>
    </location>
</feature>
<feature type="domain" description="SpaA-like prealbumin fold" evidence="4">
    <location>
        <begin position="1187"/>
        <end position="1258"/>
    </location>
</feature>
<keyword evidence="3" id="KW-0732">Signal</keyword>
<dbReference type="Gene3D" id="2.60.40.10">
    <property type="entry name" value="Immunoglobulins"/>
    <property type="match status" value="1"/>
</dbReference>
<dbReference type="InterPro" id="IPR041033">
    <property type="entry name" value="SpaA_PFL_dom_1"/>
</dbReference>